<dbReference type="Proteomes" id="UP000000709">
    <property type="component" value="Unassembled WGS sequence"/>
</dbReference>
<evidence type="ECO:0000259" key="2">
    <source>
        <dbReference type="Pfam" id="PF25995"/>
    </source>
</evidence>
<dbReference type="OMA" id="PKDPFDF"/>
<dbReference type="InParanoid" id="G3AQJ5"/>
<dbReference type="PANTHER" id="PTHR31011:SF2">
    <property type="entry name" value="PROTEIN STB2-RELATED"/>
    <property type="match status" value="1"/>
</dbReference>
<name>G3AQJ5_SPAPN</name>
<evidence type="ECO:0000256" key="1">
    <source>
        <dbReference type="SAM" id="MobiDB-lite"/>
    </source>
</evidence>
<dbReference type="AlphaFoldDB" id="G3AQJ5"/>
<dbReference type="InterPro" id="IPR059025">
    <property type="entry name" value="STB6_N"/>
</dbReference>
<feature type="region of interest" description="Disordered" evidence="1">
    <location>
        <begin position="517"/>
        <end position="539"/>
    </location>
</feature>
<dbReference type="GO" id="GO:0070822">
    <property type="term" value="C:Sin3-type complex"/>
    <property type="evidence" value="ECO:0007669"/>
    <property type="project" value="TreeGrafter"/>
</dbReference>
<dbReference type="InterPro" id="IPR038919">
    <property type="entry name" value="STB2/STB2"/>
</dbReference>
<dbReference type="EMBL" id="GL996503">
    <property type="protein sequence ID" value="EGW31542.1"/>
    <property type="molecule type" value="Genomic_DNA"/>
</dbReference>
<dbReference type="PANTHER" id="PTHR31011">
    <property type="entry name" value="PROTEIN STB2-RELATED"/>
    <property type="match status" value="1"/>
</dbReference>
<dbReference type="OrthoDB" id="19806at2759"/>
<evidence type="ECO:0000313" key="4">
    <source>
        <dbReference type="Proteomes" id="UP000000709"/>
    </source>
</evidence>
<organism evidence="4">
    <name type="scientific">Spathaspora passalidarum (strain NRRL Y-27907 / 11-Y1)</name>
    <dbReference type="NCBI Taxonomy" id="619300"/>
    <lineage>
        <taxon>Eukaryota</taxon>
        <taxon>Fungi</taxon>
        <taxon>Dikarya</taxon>
        <taxon>Ascomycota</taxon>
        <taxon>Saccharomycotina</taxon>
        <taxon>Pichiomycetes</taxon>
        <taxon>Debaryomycetaceae</taxon>
        <taxon>Spathaspora</taxon>
    </lineage>
</organism>
<reference evidence="3 4" key="1">
    <citation type="journal article" date="2011" name="Proc. Natl. Acad. Sci. U.S.A.">
        <title>Comparative genomics of xylose-fermenting fungi for enhanced biofuel production.</title>
        <authorList>
            <person name="Wohlbach D.J."/>
            <person name="Kuo A."/>
            <person name="Sato T.K."/>
            <person name="Potts K.M."/>
            <person name="Salamov A.A."/>
            <person name="LaButti K.M."/>
            <person name="Sun H."/>
            <person name="Clum A."/>
            <person name="Pangilinan J.L."/>
            <person name="Lindquist E.A."/>
            <person name="Lucas S."/>
            <person name="Lapidus A."/>
            <person name="Jin M."/>
            <person name="Gunawan C."/>
            <person name="Balan V."/>
            <person name="Dale B.E."/>
            <person name="Jeffries T.W."/>
            <person name="Zinkel R."/>
            <person name="Barry K.W."/>
            <person name="Grigoriev I.V."/>
            <person name="Gasch A.P."/>
        </authorList>
    </citation>
    <scope>NUCLEOTIDE SEQUENCE [LARGE SCALE GENOMIC DNA]</scope>
    <source>
        <strain evidence="4">NRRL Y-27907 / 11-Y1</strain>
    </source>
</reference>
<sequence>MSSFAWQVYSPNSIPSYIPKSNGHGANGIVPSISQPSAASSKRGSVATEFSNSNDFITYIIPDFNAVRYFQKEFIKSGEFHLVEESEVTGFEIYLVDQWVNNRNIGTVVTVYTGNESKILVVRFTIIKKPSKYYPPRFQEYLNELIQNHSRMKKMENERRPRDASNEVCFVTNLTSLPSNLNLIPIPHGDVRKVESAFIINSNLRKLHCTGRSISLISEKISDASEGKFRQMYKIYNVPVKFASRELVNVVQTCLFYFDLLDARYCNGLLCAKTEEAINNWWNLVGLPHFNIKPNRKDGILPAMTVAAIISLILSVRLRIQIVGGSDVPKDPFDFENFMIAIGQFQRQYKLDKTRKLDMETLNRLFNITNARLLPEKHANYFYSSAYGDNSIYDSDYTYEFPSSPPQRKENLPKRYGKELKKLTNVVKTVQGHIASKADLDEIQTTPQNSTSRPTTGRIMNKIAKLADMSSPLDVETLDLEYLVKNYLTGKVLIRLFYGVQNGATADKLIEQTGLKEADHHHHHHHHMRRRGRSITDNTNTNSYVFESLRDKIANTQELALGDYRYSRGFNFKMFGLQSKRNLVPERKRTVVERTLEPSSRVDEPSTSLVDTFLQIGGGDTSSYAESIGSGKNNVVNGGGGGTGSLVYNSTTELNHPIVKFQRNLNRRNSFPFMLENEANLNSLVVSKVDTRINSEMVEIERKRPRSFSYSCVETVAPDPQISTVAKLSQRYLKNINKLMKYENLRKLYFEEKDKKEYVTNKSLEHSYQLMNLELVKLNNLRVQMDSHRAKIMDEGFADHLQYNMNLLTTTIDRLVYETRIVVKRIDELEDNYQFFEMKNDDTQKKMTKVIDNLIRSTKFKLVYPDPQERKRIIVKLVGEDDERYIQQGTVDYSRGGGLKIYFMMIFEFVWTYFQIFRANMNADRIRAAWGKLDPNRTIINKAYSYMHRQPVQASQTTEVREELD</sequence>
<proteinExistence type="predicted"/>
<dbReference type="HOGENOM" id="CLU_323371_0_0_1"/>
<dbReference type="RefSeq" id="XP_007376320.1">
    <property type="nucleotide sequence ID" value="XM_007376258.1"/>
</dbReference>
<dbReference type="GeneID" id="18871002"/>
<evidence type="ECO:0000313" key="3">
    <source>
        <dbReference type="EMBL" id="EGW31542.1"/>
    </source>
</evidence>
<dbReference type="eggNOG" id="ENOG502QT8Q">
    <property type="taxonomic scope" value="Eukaryota"/>
</dbReference>
<dbReference type="Pfam" id="PF25995">
    <property type="entry name" value="STB6_N"/>
    <property type="match status" value="1"/>
</dbReference>
<keyword evidence="4" id="KW-1185">Reference proteome</keyword>
<feature type="compositionally biased region" description="Basic residues" evidence="1">
    <location>
        <begin position="521"/>
        <end position="533"/>
    </location>
</feature>
<gene>
    <name evidence="3" type="ORF">SPAPADRAFT_154850</name>
</gene>
<dbReference type="STRING" id="619300.G3AQJ5"/>
<feature type="domain" description="STB6-like N-terminal" evidence="2">
    <location>
        <begin position="58"/>
        <end position="207"/>
    </location>
</feature>
<accession>G3AQJ5</accession>
<protein>
    <recommendedName>
        <fullName evidence="2">STB6-like N-terminal domain-containing protein</fullName>
    </recommendedName>
</protein>
<dbReference type="KEGG" id="spaa:SPAPADRAFT_154850"/>